<organism evidence="1 2">
    <name type="scientific">Desulfobacter latus</name>
    <dbReference type="NCBI Taxonomy" id="2292"/>
    <lineage>
        <taxon>Bacteria</taxon>
        <taxon>Pseudomonadati</taxon>
        <taxon>Thermodesulfobacteriota</taxon>
        <taxon>Desulfobacteria</taxon>
        <taxon>Desulfobacterales</taxon>
        <taxon>Desulfobacteraceae</taxon>
        <taxon>Desulfobacter</taxon>
    </lineage>
</organism>
<accession>A0A850T5Q0</accession>
<comment type="caution">
    <text evidence="1">The sequence shown here is derived from an EMBL/GenBank/DDBJ whole genome shotgun (WGS) entry which is preliminary data.</text>
</comment>
<dbReference type="Proteomes" id="UP000553343">
    <property type="component" value="Unassembled WGS sequence"/>
</dbReference>
<sequence>MTVIKSNIIIVILFILTLTATYCRAGINGMQVDYFKDYELPLRWDNIETSAQLVTGPEPQYNASFDMHTIDLTPGRVLKIVIPEYQMLRIYFPMSCIPKEDLKISLSNGTGLHRFLPVSPDADNQSLLVKPSSSNPTVCRIFLPWCVTLPRCYTQAHGDLNECNPCFPLALFLSRKEMPPQIAPYRDLIPLSGTPINLIHKKKPGTIPFWPLDAQKPAQFRINGPARILVENRFIYPKTEQKRRIKYYIELIKDGIPCQLLDFNTLPEIRESLWVRSSVSPRAHHDPIVCGRLRQSYINIPEGEHVFTLVPHAAMLLRVLRLDDPDYLFPSLNTAEKFQAILKKPLSKTVFHLNCNERGLVSADIAKTLSKQATPSLPVPHIQKALQQIAGDNRRPHGGLAAAGAMKVLSERLEAIPQIRSHAQILYDLNTFFRNLFPSKSPKGISQESIQFILPRLKRERDSHMVVAQQHIKQLQHQVQTGYFFPLPDQASPLIFKLPHRVAPSTIRLVAPFQSQSQSFVVQFDAQAPIRFEVASGNDVGPEKFRITSSDAAQISRIHFFSPEDDPIDLSRPIRPAFFELDIPRDIRQMAVWRDADQHHVTTDSLSTHSYTKGKVAVQYLDSRPYSMSESNWLQAMALNPSRDNRLKTFVQMLTSTPLADSNAVVHEYGIISDDFQSHWVPLIRLIRSNYHLFKGPETLPLPSSTNLFSQAKINALIKKASRFESKQQYLPAFETWTAILKHTAEETRKTAMFKMADHLIALGDTYLAEKLLKTAFFHTDPENSQLAFNRLHQLYLNGGAPHRIFSMLCAQVVKYPTQLHLKSLAQALLESGQAQDAFTLAGLLSDEMEVRALLLTAACRMGWHNVFDMLWEPLTDPEERAFQKGQALMSRGAFTDALPMLNDAGERGAGLAAVLERGLAIKKALVSKDRETRIQGILGWEAWQAGLPGPFRRQEENAAIASHAGTVQLYSTPRDLSYTAFVALPSRPVTAVFHGPVRLTLSARVLHPSTPGAKAVNQSAVPVNGWFRVIQTPLDRTADLNLIRQQLVPIINNLPAPGLMIMGDDGMRPGTIESTELYIPPGEHRVAVHTSAISLAVTLHTKRSGSPVAGLLPPLTSKNAKAFMTIRKDHGPSNLLGTACPCLVNDCLKIISPDDPTQIFDITTFRRRQSVIHDAKGDHKQNACEKITPGELSAQRGQHPRTPTNKAFISDDMSHMVSRMSDLVFKASTLVDKIHAKEKTDAQKVATAREQYLTIESHARQMAQQYPHHITLGRLLSQITSHTAWEPATMVQADAGIQNMELAHWQPESRSMRIRSALFPDNPLSRQVVTNEDNLILYLNTLTSFRLQATVSLMDLPLLAPAPITFFYQLDDEKKERITLFPSRTRHTLDLPIRKGEHKLTIGMENRFANQFLKVDFCEWEKKSASCREMQLDTALDRAYYVATHQIPVIANIFGPTWIRIDKRGPNGIYSTFRALEKGRHRISLTPDKNENEALFRIHRRTMSVPPPDSHRRIRPTKLAFDPLPAPYLEIPLNAVERSPFFSPKTSIADKNRPIRFHDAYALGSQEDGTWSVRAGYHRPFSFEEDEADARKIDRHIALAATHHYFDEPRSTYFSTSFLSRFREDGGTTLGATEDIYHYPANMPIGLHLQGRLYVQNPNADKWDELFQGDTEGALHLNAGLFQKRQLGLKSYHLPSMTLFGRYMSLTDTDAYPGRIVDRDLFSRYKHDHPWGLRLSDSLSYRPWRDSLCFLQGGITFNEDFNLFQPDNIRLKAGWKQMLGDVKATLDYRHTYYFEDGERDQDIHRNFLNLGLCWQYWKKDQQRFQFSIDLSQDLDHQETACSVSMTWFFSQGHALKNIRPGAFDFYDLQRLKIPQTMNNRIEQ</sequence>
<evidence type="ECO:0000313" key="2">
    <source>
        <dbReference type="Proteomes" id="UP000553343"/>
    </source>
</evidence>
<protein>
    <submittedName>
        <fullName evidence="1">Uncharacterized protein</fullName>
    </submittedName>
</protein>
<gene>
    <name evidence="1" type="ORF">HXW94_15770</name>
</gene>
<evidence type="ECO:0000313" key="1">
    <source>
        <dbReference type="EMBL" id="NWH06421.1"/>
    </source>
</evidence>
<keyword evidence="2" id="KW-1185">Reference proteome</keyword>
<dbReference type="RefSeq" id="WP_178367874.1">
    <property type="nucleotide sequence ID" value="NZ_JACADJ010000075.1"/>
</dbReference>
<dbReference type="EMBL" id="JACADJ010000075">
    <property type="protein sequence ID" value="NWH06421.1"/>
    <property type="molecule type" value="Genomic_DNA"/>
</dbReference>
<proteinExistence type="predicted"/>
<name>A0A850T5Q0_9BACT</name>
<reference evidence="1 2" key="1">
    <citation type="submission" date="2020-06" db="EMBL/GenBank/DDBJ databases">
        <title>High-quality draft genome of sulfate reducer Desulfobacter latus type strain AcrS2 isolated from marine sediment.</title>
        <authorList>
            <person name="Hoppe M."/>
            <person name="Larsen C.K."/>
            <person name="Marshall I.P.G."/>
            <person name="Schramm A."/>
            <person name="Marietou A.G."/>
        </authorList>
    </citation>
    <scope>NUCLEOTIDE SEQUENCE [LARGE SCALE GENOMIC DNA]</scope>
    <source>
        <strain evidence="1 2">AcRS2</strain>
    </source>
</reference>